<evidence type="ECO:0000256" key="1">
    <source>
        <dbReference type="SAM" id="MobiDB-lite"/>
    </source>
</evidence>
<dbReference type="RefSeq" id="WP_097655378.1">
    <property type="nucleotide sequence ID" value="NZ_LYXE01000189.1"/>
</dbReference>
<feature type="region of interest" description="Disordered" evidence="1">
    <location>
        <begin position="1"/>
        <end position="70"/>
    </location>
</feature>
<evidence type="ECO:0000313" key="2">
    <source>
        <dbReference type="EMBL" id="PDV96535.1"/>
    </source>
</evidence>
<evidence type="ECO:0000313" key="3">
    <source>
        <dbReference type="Proteomes" id="UP000220922"/>
    </source>
</evidence>
<protein>
    <submittedName>
        <fullName evidence="2">Uncharacterized protein</fullName>
    </submittedName>
</protein>
<dbReference type="EMBL" id="LYXE01000189">
    <property type="protein sequence ID" value="PDV96535.1"/>
    <property type="molecule type" value="Genomic_DNA"/>
</dbReference>
<proteinExistence type="predicted"/>
<feature type="compositionally biased region" description="Basic and acidic residues" evidence="1">
    <location>
        <begin position="46"/>
        <end position="63"/>
    </location>
</feature>
<sequence length="70" mass="7579">MSGYSKEKADKLIAQHEANAAKIQQEADDLNTSGGTHPGKNAEVAELERDAQRARDKAAAVKELKKHHGD</sequence>
<keyword evidence="3" id="KW-1185">Reference proteome</keyword>
<name>A0A2H3KFQ7_9CHLR</name>
<dbReference type="Proteomes" id="UP000220922">
    <property type="component" value="Unassembled WGS sequence"/>
</dbReference>
<feature type="compositionally biased region" description="Basic and acidic residues" evidence="1">
    <location>
        <begin position="1"/>
        <end position="14"/>
    </location>
</feature>
<gene>
    <name evidence="2" type="ORF">A9Q02_20665</name>
</gene>
<accession>A0A2H3KFQ7</accession>
<organism evidence="2 3">
    <name type="scientific">Candidatus Chloroploca asiatica</name>
    <dbReference type="NCBI Taxonomy" id="1506545"/>
    <lineage>
        <taxon>Bacteria</taxon>
        <taxon>Bacillati</taxon>
        <taxon>Chloroflexota</taxon>
        <taxon>Chloroflexia</taxon>
        <taxon>Chloroflexales</taxon>
        <taxon>Chloroflexineae</taxon>
        <taxon>Oscillochloridaceae</taxon>
        <taxon>Candidatus Chloroploca</taxon>
    </lineage>
</organism>
<dbReference type="AlphaFoldDB" id="A0A2H3KFQ7"/>
<reference evidence="2 3" key="1">
    <citation type="submission" date="2016-05" db="EMBL/GenBank/DDBJ databases">
        <authorList>
            <person name="Lavstsen T."/>
            <person name="Jespersen J.S."/>
        </authorList>
    </citation>
    <scope>NUCLEOTIDE SEQUENCE [LARGE SCALE GENOMIC DNA]</scope>
    <source>
        <strain evidence="2 3">B7-9</strain>
    </source>
</reference>
<dbReference type="OrthoDB" id="9928683at2"/>
<comment type="caution">
    <text evidence="2">The sequence shown here is derived from an EMBL/GenBank/DDBJ whole genome shotgun (WGS) entry which is preliminary data.</text>
</comment>